<evidence type="ECO:0000259" key="1">
    <source>
        <dbReference type="PROSITE" id="PS50943"/>
    </source>
</evidence>
<keyword evidence="3" id="KW-1185">Reference proteome</keyword>
<dbReference type="SUPFAM" id="SSF47413">
    <property type="entry name" value="lambda repressor-like DNA-binding domains"/>
    <property type="match status" value="1"/>
</dbReference>
<feature type="domain" description="HTH cro/C1-type" evidence="1">
    <location>
        <begin position="18"/>
        <end position="74"/>
    </location>
</feature>
<gene>
    <name evidence="2" type="ORF">DEF24_02020</name>
</gene>
<dbReference type="EMBL" id="QEIN01000009">
    <property type="protein sequence ID" value="RCV62139.1"/>
    <property type="molecule type" value="Genomic_DNA"/>
</dbReference>
<dbReference type="InterPro" id="IPR010982">
    <property type="entry name" value="Lambda_DNA-bd_dom_sf"/>
</dbReference>
<dbReference type="InterPro" id="IPR043917">
    <property type="entry name" value="DUF5753"/>
</dbReference>
<dbReference type="SMART" id="SM00530">
    <property type="entry name" value="HTH_XRE"/>
    <property type="match status" value="1"/>
</dbReference>
<dbReference type="Gene3D" id="1.10.260.40">
    <property type="entry name" value="lambda repressor-like DNA-binding domains"/>
    <property type="match status" value="1"/>
</dbReference>
<accession>A0A368TB90</accession>
<dbReference type="Proteomes" id="UP000253318">
    <property type="component" value="Unassembled WGS sequence"/>
</dbReference>
<dbReference type="PROSITE" id="PS50943">
    <property type="entry name" value="HTH_CROC1"/>
    <property type="match status" value="1"/>
</dbReference>
<dbReference type="OrthoDB" id="5177725at2"/>
<organism evidence="2 3">
    <name type="scientific">Marinitenerispora sediminis</name>
    <dbReference type="NCBI Taxonomy" id="1931232"/>
    <lineage>
        <taxon>Bacteria</taxon>
        <taxon>Bacillati</taxon>
        <taxon>Actinomycetota</taxon>
        <taxon>Actinomycetes</taxon>
        <taxon>Streptosporangiales</taxon>
        <taxon>Nocardiopsidaceae</taxon>
        <taxon>Marinitenerispora</taxon>
    </lineage>
</organism>
<comment type="caution">
    <text evidence="2">The sequence shown here is derived from an EMBL/GenBank/DDBJ whole genome shotgun (WGS) entry which is preliminary data.</text>
</comment>
<proteinExistence type="predicted"/>
<dbReference type="AlphaFoldDB" id="A0A368TB90"/>
<dbReference type="Pfam" id="PF19054">
    <property type="entry name" value="DUF5753"/>
    <property type="match status" value="1"/>
</dbReference>
<dbReference type="InterPro" id="IPR001387">
    <property type="entry name" value="Cro/C1-type_HTH"/>
</dbReference>
<evidence type="ECO:0000313" key="3">
    <source>
        <dbReference type="Proteomes" id="UP000253318"/>
    </source>
</evidence>
<dbReference type="RefSeq" id="WP_114400840.1">
    <property type="nucleotide sequence ID" value="NZ_QEIM01000318.1"/>
</dbReference>
<dbReference type="GO" id="GO:0003677">
    <property type="term" value="F:DNA binding"/>
    <property type="evidence" value="ECO:0007669"/>
    <property type="project" value="InterPro"/>
</dbReference>
<dbReference type="CDD" id="cd00093">
    <property type="entry name" value="HTH_XRE"/>
    <property type="match status" value="1"/>
</dbReference>
<dbReference type="Pfam" id="PF13560">
    <property type="entry name" value="HTH_31"/>
    <property type="match status" value="1"/>
</dbReference>
<reference evidence="2 3" key="1">
    <citation type="submission" date="2018-04" db="EMBL/GenBank/DDBJ databases">
        <title>Novel actinobacteria from marine sediment.</title>
        <authorList>
            <person name="Ng Z.Y."/>
            <person name="Tan G.Y.A."/>
        </authorList>
    </citation>
    <scope>NUCLEOTIDE SEQUENCE [LARGE SCALE GENOMIC DNA]</scope>
    <source>
        <strain evidence="2 3">TPS81</strain>
    </source>
</reference>
<protein>
    <recommendedName>
        <fullName evidence="1">HTH cro/C1-type domain-containing protein</fullName>
    </recommendedName>
</protein>
<evidence type="ECO:0000313" key="2">
    <source>
        <dbReference type="EMBL" id="RCV62139.1"/>
    </source>
</evidence>
<sequence>MRDPHSPSLRLRRLAAELRRSRESAKLTVTQVAKELGWSAPKVSKMETTETKRISAADLDKLMDLYKIGDPETREALQALARDARERGWWSKYKDIFGSKALPDFEAEASTIRTFEAQMIPGLFQTPDYTAALLAGRRYTTPEEINRKVEARMARREILYKFRPVQLLAVLDEGALRRVIGGPKVMREQLEHVLHIAQMPNINVQVLPFSSGSHSALGAPFTILEFPEPLDLPIIYVETVTDGIFVEDRTEIERYSMVFGDVQGSAISTAQSAEFIRSVIASLGDGER</sequence>
<name>A0A368TB90_9ACTN</name>